<keyword evidence="2" id="KW-1185">Reference proteome</keyword>
<comment type="caution">
    <text evidence="1">The sequence shown here is derived from an EMBL/GenBank/DDBJ whole genome shotgun (WGS) entry which is preliminary data.</text>
</comment>
<organism evidence="1 2">
    <name type="scientific">Vermiconidia calcicola</name>
    <dbReference type="NCBI Taxonomy" id="1690605"/>
    <lineage>
        <taxon>Eukaryota</taxon>
        <taxon>Fungi</taxon>
        <taxon>Dikarya</taxon>
        <taxon>Ascomycota</taxon>
        <taxon>Pezizomycotina</taxon>
        <taxon>Dothideomycetes</taxon>
        <taxon>Dothideomycetidae</taxon>
        <taxon>Mycosphaerellales</taxon>
        <taxon>Extremaceae</taxon>
        <taxon>Vermiconidia</taxon>
    </lineage>
</organism>
<dbReference type="Proteomes" id="UP001281147">
    <property type="component" value="Unassembled WGS sequence"/>
</dbReference>
<name>A0ACC3N4C4_9PEZI</name>
<dbReference type="EMBL" id="JAUTXU010000089">
    <property type="protein sequence ID" value="KAK3709833.1"/>
    <property type="molecule type" value="Genomic_DNA"/>
</dbReference>
<evidence type="ECO:0000313" key="1">
    <source>
        <dbReference type="EMBL" id="KAK3709833.1"/>
    </source>
</evidence>
<accession>A0ACC3N4C4</accession>
<sequence length="358" mass="37295">MLFAFGSNGSAQLGVGHTDDLSKPEPVLIPSNTPRWNVKQLAAGGNHTVILCDDGKVRATGNNEDGRCGVNDVQQLLQFTEVPLSLDGDGKSLAVKHVTASWSATAFLCDDGHVYVCGSGSSGELGLGPSVANSLSLARLPNFPPPGTTITYVASGMAHMVAVLSNGEVYGWGKGRKGQLGEPAQDVWSPRRVSGLDFGAVKASCGKDFTFVVGKIFTGSMAVLGPKGKDRFGVGANAPVTLAGWMDIAASWCSVYALKASGDVVAWGRDDHGQLPPQGLPKIRAIAAGSEHCLALAGAGKVLAWGWGEHGNCGMPTNNNGDVKARWNEIDVPGRLAKVYAGCSTSFIETVEEAHLPR</sequence>
<protein>
    <submittedName>
        <fullName evidence="1">Alpha tubulin suppressor</fullName>
    </submittedName>
</protein>
<gene>
    <name evidence="1" type="primary">ATS1_2</name>
    <name evidence="1" type="ORF">LTR37_010661</name>
</gene>
<reference evidence="1" key="1">
    <citation type="submission" date="2023-07" db="EMBL/GenBank/DDBJ databases">
        <title>Black Yeasts Isolated from many extreme environments.</title>
        <authorList>
            <person name="Coleine C."/>
            <person name="Stajich J.E."/>
            <person name="Selbmann L."/>
        </authorList>
    </citation>
    <scope>NUCLEOTIDE SEQUENCE</scope>
    <source>
        <strain evidence="1">CCFEE 5714</strain>
    </source>
</reference>
<proteinExistence type="predicted"/>
<evidence type="ECO:0000313" key="2">
    <source>
        <dbReference type="Proteomes" id="UP001281147"/>
    </source>
</evidence>